<dbReference type="PROSITE" id="PS52031">
    <property type="entry name" value="GG_LECTIN"/>
    <property type="match status" value="1"/>
</dbReference>
<evidence type="ECO:0000313" key="10">
    <source>
        <dbReference type="Proteomes" id="UP001346869"/>
    </source>
</evidence>
<evidence type="ECO:0000256" key="5">
    <source>
        <dbReference type="ARBA" id="ARBA00022734"/>
    </source>
</evidence>
<reference evidence="9 10" key="1">
    <citation type="journal article" date="2023" name="Genes (Basel)">
        <title>Chromosome-Level Genome Assembly and Circadian Gene Repertoire of the Patagonia Blennie Eleginops maclovinus-The Closest Ancestral Proxy of Antarctic Cryonotothenioids.</title>
        <authorList>
            <person name="Cheng C.C."/>
            <person name="Rivera-Colon A.G."/>
            <person name="Minhas B.F."/>
            <person name="Wilson L."/>
            <person name="Rayamajhi N."/>
            <person name="Vargas-Chacoff L."/>
            <person name="Catchen J.M."/>
        </authorList>
    </citation>
    <scope>NUCLEOTIDE SEQUENCE [LARGE SCALE GENOMIC DNA]</scope>
    <source>
        <strain evidence="9">JMC-PN-2008</strain>
    </source>
</reference>
<sequence length="230" mass="25095">MRYRAVLSIAAVIVVVLITWGFSINSVDVKEKTRTIFRSNKVKPIFTTATAPKPKCGLSRVCPPDLFAFNIVSGAANVVGPKICFDGKIIMSHAKNNVGSGLNVVIINGNNGDVETFGYLNMQFGDAADILAYLKDIKPGMIVLVASFDDVTAKMTDETREVFVGMGSTLITSVKYRDNWVFAGRAGKDNKSLFEKRAVNDEKINVYGEWPEIVEVAGCYPKNLTDGKLS</sequence>
<proteinExistence type="inferred from homology"/>
<dbReference type="InterPro" id="IPR039477">
    <property type="entry name" value="ILEI/PANDER_dom"/>
</dbReference>
<dbReference type="GO" id="GO:0030246">
    <property type="term" value="F:carbohydrate binding"/>
    <property type="evidence" value="ECO:0007669"/>
    <property type="project" value="UniProtKB-UniRule"/>
</dbReference>
<evidence type="ECO:0000256" key="4">
    <source>
        <dbReference type="ARBA" id="ARBA00022729"/>
    </source>
</evidence>
<evidence type="ECO:0000256" key="7">
    <source>
        <dbReference type="PROSITE-ProRule" id="PRU01375"/>
    </source>
</evidence>
<evidence type="ECO:0000313" key="9">
    <source>
        <dbReference type="EMBL" id="KAK5872552.1"/>
    </source>
</evidence>
<dbReference type="InterPro" id="IPR039475">
    <property type="entry name" value="ILEI_FAM3C"/>
</dbReference>
<gene>
    <name evidence="9" type="ORF">PBY51_013238</name>
</gene>
<comment type="caution">
    <text evidence="9">The sequence shown here is derived from an EMBL/GenBank/DDBJ whole genome shotgun (WGS) entry which is preliminary data.</text>
</comment>
<evidence type="ECO:0000256" key="6">
    <source>
        <dbReference type="ARBA" id="ARBA00023157"/>
    </source>
</evidence>
<protein>
    <recommendedName>
        <fullName evidence="8">ILEI/PANDER domain-containing protein</fullName>
    </recommendedName>
</protein>
<keyword evidence="3" id="KW-0964">Secreted</keyword>
<name>A0AAN7YAH4_ELEMC</name>
<dbReference type="GO" id="GO:0005576">
    <property type="term" value="C:extracellular region"/>
    <property type="evidence" value="ECO:0007669"/>
    <property type="project" value="UniProtKB-SubCell"/>
</dbReference>
<accession>A0AAN7YAH4</accession>
<feature type="domain" description="ILEI/PANDER" evidence="8">
    <location>
        <begin position="100"/>
        <end position="187"/>
    </location>
</feature>
<reference evidence="9 10" key="2">
    <citation type="journal article" date="2023" name="Mol. Biol. Evol.">
        <title>Genomics of Secondarily Temperate Adaptation in the Only Non-Antarctic Icefish.</title>
        <authorList>
            <person name="Rivera-Colon A.G."/>
            <person name="Rayamajhi N."/>
            <person name="Minhas B.F."/>
            <person name="Madrigal G."/>
            <person name="Bilyk K.T."/>
            <person name="Yoon V."/>
            <person name="Hune M."/>
            <person name="Gregory S."/>
            <person name="Cheng C.H.C."/>
            <person name="Catchen J.M."/>
        </authorList>
    </citation>
    <scope>NUCLEOTIDE SEQUENCE [LARGE SCALE GENOMIC DNA]</scope>
    <source>
        <strain evidence="9">JMC-PN-2008</strain>
    </source>
</reference>
<evidence type="ECO:0000256" key="3">
    <source>
        <dbReference type="ARBA" id="ARBA00022525"/>
    </source>
</evidence>
<evidence type="ECO:0000259" key="8">
    <source>
        <dbReference type="Pfam" id="PF15711"/>
    </source>
</evidence>
<dbReference type="Pfam" id="PF15711">
    <property type="entry name" value="ILEI"/>
    <property type="match status" value="1"/>
</dbReference>
<comment type="similarity">
    <text evidence="2">Belongs to the FAM3 family.</text>
</comment>
<dbReference type="InterPro" id="IPR039220">
    <property type="entry name" value="FAM3"/>
</dbReference>
<keyword evidence="10" id="KW-1185">Reference proteome</keyword>
<keyword evidence="4" id="KW-0732">Signal</keyword>
<dbReference type="EMBL" id="JAUZQC010000004">
    <property type="protein sequence ID" value="KAK5872552.1"/>
    <property type="molecule type" value="Genomic_DNA"/>
</dbReference>
<keyword evidence="5 7" id="KW-0430">Lectin</keyword>
<evidence type="ECO:0000256" key="2">
    <source>
        <dbReference type="ARBA" id="ARBA00010905"/>
    </source>
</evidence>
<keyword evidence="6" id="KW-1015">Disulfide bond</keyword>
<evidence type="ECO:0000256" key="1">
    <source>
        <dbReference type="ARBA" id="ARBA00004613"/>
    </source>
</evidence>
<comment type="subcellular location">
    <subcellularLocation>
        <location evidence="1">Secreted</location>
    </subcellularLocation>
</comment>
<dbReference type="CDD" id="cd13940">
    <property type="entry name" value="ILEI_FAM3C"/>
    <property type="match status" value="1"/>
</dbReference>
<organism evidence="9 10">
    <name type="scientific">Eleginops maclovinus</name>
    <name type="common">Patagonian blennie</name>
    <name type="synonym">Eleginus maclovinus</name>
    <dbReference type="NCBI Taxonomy" id="56733"/>
    <lineage>
        <taxon>Eukaryota</taxon>
        <taxon>Metazoa</taxon>
        <taxon>Chordata</taxon>
        <taxon>Craniata</taxon>
        <taxon>Vertebrata</taxon>
        <taxon>Euteleostomi</taxon>
        <taxon>Actinopterygii</taxon>
        <taxon>Neopterygii</taxon>
        <taxon>Teleostei</taxon>
        <taxon>Neoteleostei</taxon>
        <taxon>Acanthomorphata</taxon>
        <taxon>Eupercaria</taxon>
        <taxon>Perciformes</taxon>
        <taxon>Notothenioidei</taxon>
        <taxon>Eleginopidae</taxon>
        <taxon>Eleginops</taxon>
    </lineage>
</organism>
<dbReference type="AlphaFoldDB" id="A0AAN7YAH4"/>
<dbReference type="PANTHER" id="PTHR14592">
    <property type="entry name" value="UNCHARACTERIZED FAM3"/>
    <property type="match status" value="1"/>
</dbReference>
<dbReference type="Proteomes" id="UP001346869">
    <property type="component" value="Unassembled WGS sequence"/>
</dbReference>